<dbReference type="GO" id="GO:0006508">
    <property type="term" value="P:proteolysis"/>
    <property type="evidence" value="ECO:0007669"/>
    <property type="project" value="UniProtKB-KW"/>
</dbReference>
<reference evidence="1 2" key="1">
    <citation type="submission" date="2024-09" db="EMBL/GenBank/DDBJ databases">
        <authorList>
            <person name="Sun Q."/>
            <person name="Mori K."/>
        </authorList>
    </citation>
    <scope>NUCLEOTIDE SEQUENCE [LARGE SCALE GENOMIC DNA]</scope>
    <source>
        <strain evidence="1 2">JCM 11201</strain>
    </source>
</reference>
<keyword evidence="1" id="KW-0645">Protease</keyword>
<keyword evidence="2" id="KW-1185">Reference proteome</keyword>
<dbReference type="GO" id="GO:0008233">
    <property type="term" value="F:peptidase activity"/>
    <property type="evidence" value="ECO:0007669"/>
    <property type="project" value="UniProtKB-KW"/>
</dbReference>
<organism evidence="1 2">
    <name type="scientific">Ectobacillus funiculus</name>
    <dbReference type="NCBI Taxonomy" id="137993"/>
    <lineage>
        <taxon>Bacteria</taxon>
        <taxon>Bacillati</taxon>
        <taxon>Bacillota</taxon>
        <taxon>Bacilli</taxon>
        <taxon>Bacillales</taxon>
        <taxon>Bacillaceae</taxon>
        <taxon>Ectobacillus</taxon>
    </lineage>
</organism>
<keyword evidence="1" id="KW-0378">Hydrolase</keyword>
<proteinExistence type="predicted"/>
<dbReference type="InterPro" id="IPR009665">
    <property type="entry name" value="YyaC"/>
</dbReference>
<gene>
    <name evidence="1" type="primary">yyaC</name>
    <name evidence="1" type="ORF">ACFFMS_01465</name>
</gene>
<name>A0ABV5WAB5_9BACI</name>
<dbReference type="RefSeq" id="WP_129726144.1">
    <property type="nucleotide sequence ID" value="NZ_JAPCYI010000001.1"/>
</dbReference>
<dbReference type="Pfam" id="PF06866">
    <property type="entry name" value="DUF1256"/>
    <property type="match status" value="1"/>
</dbReference>
<protein>
    <submittedName>
        <fullName evidence="1">Spore protease YyaC</fullName>
    </submittedName>
</protein>
<dbReference type="InterPro" id="IPR023430">
    <property type="entry name" value="Pept_HybD-like_dom_sf"/>
</dbReference>
<comment type="caution">
    <text evidence="1">The sequence shown here is derived from an EMBL/GenBank/DDBJ whole genome shotgun (WGS) entry which is preliminary data.</text>
</comment>
<evidence type="ECO:0000313" key="2">
    <source>
        <dbReference type="Proteomes" id="UP001589609"/>
    </source>
</evidence>
<dbReference type="Proteomes" id="UP001589609">
    <property type="component" value="Unassembled WGS sequence"/>
</dbReference>
<sequence length="186" mass="20264">MQTIPYDRPIAPLLVRNGLFSCLPKHIEQIAVLCIGSNRINGDSLGPFVGTLLNGLYPDHLRIIGNLKQPIDATNLEATVQSLSLPPHTWLLAVDSIVGKADYVHHIVVRQGNLRPGSALGKQFPAVGDASIMGVVLEEGDVISNTLPYTNLHVVYEMARAIATGIALTARQYFNGDRNERIMLFS</sequence>
<dbReference type="NCBIfam" id="TIGR02841">
    <property type="entry name" value="spore_YyaC"/>
    <property type="match status" value="1"/>
</dbReference>
<dbReference type="EMBL" id="JBHMAF010000008">
    <property type="protein sequence ID" value="MFB9757223.1"/>
    <property type="molecule type" value="Genomic_DNA"/>
</dbReference>
<accession>A0ABV5WAB5</accession>
<evidence type="ECO:0000313" key="1">
    <source>
        <dbReference type="EMBL" id="MFB9757223.1"/>
    </source>
</evidence>
<dbReference type="SUPFAM" id="SSF53163">
    <property type="entry name" value="HybD-like"/>
    <property type="match status" value="1"/>
</dbReference>